<proteinExistence type="predicted"/>
<dbReference type="Pfam" id="PF13487">
    <property type="entry name" value="HD_5"/>
    <property type="match status" value="1"/>
</dbReference>
<dbReference type="EMBL" id="JAROCA020000001">
    <property type="protein sequence ID" value="MDY0404111.1"/>
    <property type="molecule type" value="Genomic_DNA"/>
</dbReference>
<dbReference type="PANTHER" id="PTHR43155:SF2">
    <property type="entry name" value="CYCLIC DI-GMP PHOSPHODIESTERASE PA4108"/>
    <property type="match status" value="1"/>
</dbReference>
<dbReference type="PANTHER" id="PTHR43155">
    <property type="entry name" value="CYCLIC DI-GMP PHOSPHODIESTERASE PA4108-RELATED"/>
    <property type="match status" value="1"/>
</dbReference>
<dbReference type="PROSITE" id="PS51832">
    <property type="entry name" value="HD_GYP"/>
    <property type="match status" value="1"/>
</dbReference>
<keyword evidence="4" id="KW-1185">Reference proteome</keyword>
<dbReference type="SUPFAM" id="SSF109604">
    <property type="entry name" value="HD-domain/PDEase-like"/>
    <property type="match status" value="1"/>
</dbReference>
<organism evidence="3 4">
    <name type="scientific">Tigheibacillus jepli</name>
    <dbReference type="NCBI Taxonomy" id="3035914"/>
    <lineage>
        <taxon>Bacteria</taxon>
        <taxon>Bacillati</taxon>
        <taxon>Bacillota</taxon>
        <taxon>Bacilli</taxon>
        <taxon>Bacillales</taxon>
        <taxon>Bacillaceae</taxon>
        <taxon>Tigheibacillus</taxon>
    </lineage>
</organism>
<dbReference type="RefSeq" id="WP_320384118.1">
    <property type="nucleotide sequence ID" value="NZ_JAROCA020000001.1"/>
</dbReference>
<evidence type="ECO:0000259" key="2">
    <source>
        <dbReference type="PROSITE" id="PS51832"/>
    </source>
</evidence>
<protein>
    <submittedName>
        <fullName evidence="3">HD domain-containing phosphohydrolase</fullName>
    </submittedName>
</protein>
<evidence type="ECO:0000313" key="3">
    <source>
        <dbReference type="EMBL" id="MDY0404111.1"/>
    </source>
</evidence>
<dbReference type="Proteomes" id="UP001228376">
    <property type="component" value="Unassembled WGS sequence"/>
</dbReference>
<comment type="caution">
    <text evidence="3">The sequence shown here is derived from an EMBL/GenBank/DDBJ whole genome shotgun (WGS) entry which is preliminary data.</text>
</comment>
<evidence type="ECO:0000313" key="4">
    <source>
        <dbReference type="Proteomes" id="UP001228376"/>
    </source>
</evidence>
<evidence type="ECO:0000256" key="1">
    <source>
        <dbReference type="SAM" id="MobiDB-lite"/>
    </source>
</evidence>
<accession>A0ABU5CDN6</accession>
<gene>
    <name evidence="3" type="ORF">P5G51_000620</name>
</gene>
<dbReference type="InterPro" id="IPR037522">
    <property type="entry name" value="HD_GYP_dom"/>
</dbReference>
<sequence>MQRRYGENAKHTCPLKSERNQAQEAQYRKHPVYSYRMIENEKGLHHFSKLAVLQHHERIDGSGFPIGLASAKLHRFSKIIAVCDTFYEIMLANPEISAFKAMEDMQKNEFTRLDPVWMKKMQQIFSHLEVGTIVELSDGKKAEIIFNEPNEPLRPIVRVQDSEEIMALQTNPSVYIDSIVPNHP</sequence>
<feature type="compositionally biased region" description="Basic and acidic residues" evidence="1">
    <location>
        <begin position="1"/>
        <end position="21"/>
    </location>
</feature>
<dbReference type="InterPro" id="IPR003607">
    <property type="entry name" value="HD/PDEase_dom"/>
</dbReference>
<feature type="region of interest" description="Disordered" evidence="1">
    <location>
        <begin position="1"/>
        <end position="24"/>
    </location>
</feature>
<feature type="domain" description="HD-GYP" evidence="2">
    <location>
        <begin position="1"/>
        <end position="140"/>
    </location>
</feature>
<dbReference type="Gene3D" id="1.10.3210.10">
    <property type="entry name" value="Hypothetical protein af1432"/>
    <property type="match status" value="1"/>
</dbReference>
<reference evidence="3 4" key="1">
    <citation type="submission" date="2023-10" db="EMBL/GenBank/DDBJ databases">
        <title>179-bfca-hs.</title>
        <authorList>
            <person name="Miliotis G."/>
            <person name="Sengupta P."/>
            <person name="Hameed A."/>
            <person name="Chuvochina M."/>
            <person name="Mcdonagh F."/>
            <person name="Simpson A.C."/>
            <person name="Singh N.K."/>
            <person name="Rekha P.D."/>
            <person name="Raman K."/>
            <person name="Hugenholtz P."/>
            <person name="Venkateswaran K."/>
        </authorList>
    </citation>
    <scope>NUCLEOTIDE SEQUENCE [LARGE SCALE GENOMIC DNA]</scope>
    <source>
        <strain evidence="3 4">179-BFC-A-HS</strain>
    </source>
</reference>
<name>A0ABU5CDN6_9BACI</name>
<dbReference type="CDD" id="cd00077">
    <property type="entry name" value="HDc"/>
    <property type="match status" value="1"/>
</dbReference>